<comment type="caution">
    <text evidence="2">The sequence shown here is derived from an EMBL/GenBank/DDBJ whole genome shotgun (WGS) entry which is preliminary data.</text>
</comment>
<gene>
    <name evidence="2" type="ORF">DUNSADRAFT_3177</name>
</gene>
<sequence>MAGGEDGCCVVWDSLGGVEPTPLPHASLGGAPIHTVIWNSRLHVAAVCGMGSWTPCVLVAYDSSRPRVFVPGGRTMRSLRREEKALRDAERATAGTRYKKQLPATLTPSIVHALLEEVRADARNRGVLPWSSSAALPKSDVLREYQQQEALKARQPLFTKQPPLPLDDQLVVQRPPPPRLPYPEVAAARARQAERKREQRRISQRLSPQ</sequence>
<organism evidence="2 3">
    <name type="scientific">Dunaliella salina</name>
    <name type="common">Green alga</name>
    <name type="synonym">Protococcus salinus</name>
    <dbReference type="NCBI Taxonomy" id="3046"/>
    <lineage>
        <taxon>Eukaryota</taxon>
        <taxon>Viridiplantae</taxon>
        <taxon>Chlorophyta</taxon>
        <taxon>core chlorophytes</taxon>
        <taxon>Chlorophyceae</taxon>
        <taxon>CS clade</taxon>
        <taxon>Chlamydomonadales</taxon>
        <taxon>Dunaliellaceae</taxon>
        <taxon>Dunaliella</taxon>
    </lineage>
</organism>
<dbReference type="Proteomes" id="UP000815325">
    <property type="component" value="Unassembled WGS sequence"/>
</dbReference>
<evidence type="ECO:0000313" key="2">
    <source>
        <dbReference type="EMBL" id="KAF5838261.1"/>
    </source>
</evidence>
<protein>
    <submittedName>
        <fullName evidence="2">Uncharacterized protein</fullName>
    </submittedName>
</protein>
<evidence type="ECO:0000256" key="1">
    <source>
        <dbReference type="SAM" id="MobiDB-lite"/>
    </source>
</evidence>
<keyword evidence="3" id="KW-1185">Reference proteome</keyword>
<accession>A0ABQ7GUH4</accession>
<proteinExistence type="predicted"/>
<feature type="region of interest" description="Disordered" evidence="1">
    <location>
        <begin position="153"/>
        <end position="209"/>
    </location>
</feature>
<dbReference type="EMBL" id="MU069585">
    <property type="protein sequence ID" value="KAF5838261.1"/>
    <property type="molecule type" value="Genomic_DNA"/>
</dbReference>
<name>A0ABQ7GUH4_DUNSA</name>
<feature type="compositionally biased region" description="Basic and acidic residues" evidence="1">
    <location>
        <begin position="191"/>
        <end position="201"/>
    </location>
</feature>
<reference evidence="2" key="1">
    <citation type="submission" date="2017-08" db="EMBL/GenBank/DDBJ databases">
        <authorList>
            <person name="Polle J.E."/>
            <person name="Barry K."/>
            <person name="Cushman J."/>
            <person name="Schmutz J."/>
            <person name="Tran D."/>
            <person name="Hathwaick L.T."/>
            <person name="Yim W.C."/>
            <person name="Jenkins J."/>
            <person name="Mckie-Krisberg Z.M."/>
            <person name="Prochnik S."/>
            <person name="Lindquist E."/>
            <person name="Dockter R.B."/>
            <person name="Adam C."/>
            <person name="Molina H."/>
            <person name="Bunkerborg J."/>
            <person name="Jin E."/>
            <person name="Buchheim M."/>
            <person name="Magnuson J."/>
        </authorList>
    </citation>
    <scope>NUCLEOTIDE SEQUENCE</scope>
    <source>
        <strain evidence="2">CCAP 19/18</strain>
    </source>
</reference>
<evidence type="ECO:0000313" key="3">
    <source>
        <dbReference type="Proteomes" id="UP000815325"/>
    </source>
</evidence>
<feature type="non-terminal residue" evidence="2">
    <location>
        <position position="209"/>
    </location>
</feature>